<dbReference type="EMBL" id="CACTIH010009088">
    <property type="protein sequence ID" value="CAA3023372.1"/>
    <property type="molecule type" value="Genomic_DNA"/>
</dbReference>
<reference evidence="2 3" key="1">
    <citation type="submission" date="2019-12" db="EMBL/GenBank/DDBJ databases">
        <authorList>
            <person name="Alioto T."/>
            <person name="Alioto T."/>
            <person name="Gomez Garrido J."/>
        </authorList>
    </citation>
    <scope>NUCLEOTIDE SEQUENCE [LARGE SCALE GENOMIC DNA]</scope>
</reference>
<protein>
    <submittedName>
        <fullName evidence="2">Uncharacterized protein</fullName>
    </submittedName>
</protein>
<dbReference type="Gramene" id="OE9A015587T1">
    <property type="protein sequence ID" value="OE9A015587C1"/>
    <property type="gene ID" value="OE9A015587"/>
</dbReference>
<organism evidence="2 3">
    <name type="scientific">Olea europaea subsp. europaea</name>
    <dbReference type="NCBI Taxonomy" id="158383"/>
    <lineage>
        <taxon>Eukaryota</taxon>
        <taxon>Viridiplantae</taxon>
        <taxon>Streptophyta</taxon>
        <taxon>Embryophyta</taxon>
        <taxon>Tracheophyta</taxon>
        <taxon>Spermatophyta</taxon>
        <taxon>Magnoliopsida</taxon>
        <taxon>eudicotyledons</taxon>
        <taxon>Gunneridae</taxon>
        <taxon>Pentapetalae</taxon>
        <taxon>asterids</taxon>
        <taxon>lamiids</taxon>
        <taxon>Lamiales</taxon>
        <taxon>Oleaceae</taxon>
        <taxon>Oleeae</taxon>
        <taxon>Olea</taxon>
    </lineage>
</organism>
<feature type="transmembrane region" description="Helical" evidence="1">
    <location>
        <begin position="155"/>
        <end position="178"/>
    </location>
</feature>
<evidence type="ECO:0000313" key="2">
    <source>
        <dbReference type="EMBL" id="CAA3023372.1"/>
    </source>
</evidence>
<dbReference type="Proteomes" id="UP000594638">
    <property type="component" value="Unassembled WGS sequence"/>
</dbReference>
<keyword evidence="1" id="KW-0472">Membrane</keyword>
<dbReference type="AlphaFoldDB" id="A0A8S0V2D3"/>
<sequence length="253" mass="27048">MSMVDDPSLVVFVESSATVVGQNAPLGSACKMDMGVGVGVGVGLGMEVEVEVEVEVEAEMARAAVAEKYHNHMKPQYHPVAADTAETVAWEVIDTDIWKTGLDIGVLKTDEKEVKGDEDFTRPAFFASSAAYAVRTEVKIYWDKLEAVSLNASSAVITATAFSVLCASFVLPSIFCLFNAERTEVKIYLDDLEAASLSASSTEITAAAFSVFWAGFVLVLADAIDAFEYVICSSFRCFHIFATSSASAGATEN</sequence>
<comment type="caution">
    <text evidence="2">The sequence shown here is derived from an EMBL/GenBank/DDBJ whole genome shotgun (WGS) entry which is preliminary data.</text>
</comment>
<keyword evidence="1" id="KW-1133">Transmembrane helix</keyword>
<keyword evidence="3" id="KW-1185">Reference proteome</keyword>
<gene>
    <name evidence="2" type="ORF">OLEA9_A015587</name>
</gene>
<name>A0A8S0V2D3_OLEEU</name>
<evidence type="ECO:0000313" key="3">
    <source>
        <dbReference type="Proteomes" id="UP000594638"/>
    </source>
</evidence>
<accession>A0A8S0V2D3</accession>
<keyword evidence="1" id="KW-0812">Transmembrane</keyword>
<evidence type="ECO:0000256" key="1">
    <source>
        <dbReference type="SAM" id="Phobius"/>
    </source>
</evidence>
<proteinExistence type="predicted"/>